<organism evidence="2 3">
    <name type="scientific">Paenibacillus radicis</name>
    <name type="common">ex Xue et al. 2023</name>
    <dbReference type="NCBI Taxonomy" id="2972489"/>
    <lineage>
        <taxon>Bacteria</taxon>
        <taxon>Bacillati</taxon>
        <taxon>Bacillota</taxon>
        <taxon>Bacilli</taxon>
        <taxon>Bacillales</taxon>
        <taxon>Paenibacillaceae</taxon>
        <taxon>Paenibacillus</taxon>
    </lineage>
</organism>
<evidence type="ECO:0000313" key="2">
    <source>
        <dbReference type="EMBL" id="MCR8633083.1"/>
    </source>
</evidence>
<dbReference type="Pfam" id="PF01636">
    <property type="entry name" value="APH"/>
    <property type="match status" value="1"/>
</dbReference>
<dbReference type="InterPro" id="IPR002575">
    <property type="entry name" value="Aminoglycoside_PTrfase"/>
</dbReference>
<dbReference type="RefSeq" id="WP_258214666.1">
    <property type="nucleotide sequence ID" value="NZ_JANQBD010000013.1"/>
</dbReference>
<proteinExistence type="predicted"/>
<reference evidence="2 3" key="1">
    <citation type="submission" date="2022-08" db="EMBL/GenBank/DDBJ databases">
        <title>Paenibacillus endoradicis sp. nov., Paenibacillus radicibacter sp. nov and Paenibacillus pararadicis sp. nov., three cold-adapted plant growth-promoting bacteria isolated from root of Larix gmelinii in Great Khingan.</title>
        <authorList>
            <person name="Xue H."/>
        </authorList>
    </citation>
    <scope>NUCLEOTIDE SEQUENCE [LARGE SCALE GENOMIC DNA]</scope>
    <source>
        <strain evidence="2 3">N5-1-1-5</strain>
    </source>
</reference>
<evidence type="ECO:0000313" key="3">
    <source>
        <dbReference type="Proteomes" id="UP001300012"/>
    </source>
</evidence>
<dbReference type="Proteomes" id="UP001300012">
    <property type="component" value="Unassembled WGS sequence"/>
</dbReference>
<name>A0ABT1YIT4_9BACL</name>
<evidence type="ECO:0000259" key="1">
    <source>
        <dbReference type="Pfam" id="PF01636"/>
    </source>
</evidence>
<gene>
    <name evidence="2" type="ORF">NV381_17930</name>
</gene>
<comment type="caution">
    <text evidence="2">The sequence shown here is derived from an EMBL/GenBank/DDBJ whole genome shotgun (WGS) entry which is preliminary data.</text>
</comment>
<sequence length="274" mass="31577">MKRIGEGRTAEIFEYSHEKVLKLYRTGFPKDGIKYEFEITRLVGSLGMAAPEVYELIEYEERVGIIFRFIEGTTLIQKMVENPAQLHYFSKMLAEMHFQIHKNELITNNLGMHLRKQKEVLAQNIHNASELSKDEKIAITRYLEKLPDGSCLCHGDFHPDNAMIGEKNWIIDWMTGMIGNPAGDVARTMLLFRFGTLPEGIPGHVMEALRLMRKSMGDGYIEQYLAYSGLQFEDIDQWTLPIAAARLVEWIPTEEKNVLVSLVRERLKQVSRDL</sequence>
<dbReference type="EMBL" id="JANQBD010000013">
    <property type="protein sequence ID" value="MCR8633083.1"/>
    <property type="molecule type" value="Genomic_DNA"/>
</dbReference>
<dbReference type="InterPro" id="IPR011009">
    <property type="entry name" value="Kinase-like_dom_sf"/>
</dbReference>
<protein>
    <submittedName>
        <fullName evidence="2">Phosphotransferase</fullName>
    </submittedName>
</protein>
<dbReference type="SUPFAM" id="SSF56112">
    <property type="entry name" value="Protein kinase-like (PK-like)"/>
    <property type="match status" value="1"/>
</dbReference>
<accession>A0ABT1YIT4</accession>
<dbReference type="Gene3D" id="3.90.1200.10">
    <property type="match status" value="1"/>
</dbReference>
<keyword evidence="3" id="KW-1185">Reference proteome</keyword>
<feature type="domain" description="Aminoglycoside phosphotransferase" evidence="1">
    <location>
        <begin position="3"/>
        <end position="197"/>
    </location>
</feature>